<organism evidence="1 2">
    <name type="scientific">Methylotuvimicrobium alcaliphilum (strain DSM 19304 / NCIMB 14124 / VKM B-2133 / 20Z)</name>
    <name type="common">Methylomicrobium alcaliphilum</name>
    <dbReference type="NCBI Taxonomy" id="1091494"/>
    <lineage>
        <taxon>Bacteria</taxon>
        <taxon>Pseudomonadati</taxon>
        <taxon>Pseudomonadota</taxon>
        <taxon>Gammaproteobacteria</taxon>
        <taxon>Methylococcales</taxon>
        <taxon>Methylococcaceae</taxon>
        <taxon>Methylotuvimicrobium</taxon>
    </lineage>
</organism>
<dbReference type="EMBL" id="FO082060">
    <property type="protein sequence ID" value="CCE22932.1"/>
    <property type="molecule type" value="Genomic_DNA"/>
</dbReference>
<dbReference type="HOGENOM" id="CLU_2807467_0_0_6"/>
<reference evidence="2" key="1">
    <citation type="journal article" date="2012" name="J. Bacteriol.">
        <title>Genome sequence of the haloalkaliphilic methanotrophic bacterium Methylomicrobium alcaliphilum 20Z.</title>
        <authorList>
            <person name="Vuilleumier S."/>
            <person name="Khmelenina V.N."/>
            <person name="Bringel F."/>
            <person name="Reshetnikov A.S."/>
            <person name="Lajus A."/>
            <person name="Mangenot S."/>
            <person name="Rouy Z."/>
            <person name="Op den Camp H.J."/>
            <person name="Jetten M.S."/>
            <person name="Dispirito A.A."/>
            <person name="Dunfield P."/>
            <person name="Klotz M.G."/>
            <person name="Semrau J.D."/>
            <person name="Stein L.Y."/>
            <person name="Barbe V."/>
            <person name="Medigue C."/>
            <person name="Trotsenko Y.A."/>
            <person name="Kalyuzhnaya M.G."/>
        </authorList>
    </citation>
    <scope>NUCLEOTIDE SEQUENCE [LARGE SCALE GENOMIC DNA]</scope>
    <source>
        <strain evidence="2">DSM 19304 / NCIMB 14124 / VKM B-2133 / 20Z</strain>
    </source>
</reference>
<keyword evidence="2" id="KW-1185">Reference proteome</keyword>
<evidence type="ECO:0000313" key="1">
    <source>
        <dbReference type="EMBL" id="CCE22932.1"/>
    </source>
</evidence>
<dbReference type="AlphaFoldDB" id="G4SVG0"/>
<gene>
    <name evidence="1" type="ordered locus">MEALZ_1242</name>
</gene>
<accession>G4SVG0</accession>
<dbReference type="KEGG" id="mah:MEALZ_1242"/>
<dbReference type="Proteomes" id="UP000008315">
    <property type="component" value="Chromosome"/>
</dbReference>
<evidence type="ECO:0000313" key="2">
    <source>
        <dbReference type="Proteomes" id="UP000008315"/>
    </source>
</evidence>
<proteinExistence type="predicted"/>
<name>G4SVG0_META2</name>
<sequence>MNERVAGLIESERRLCRSQEAGASGVFFPSWSLGKSVMWVAVFSLTRMAYEPRLAKGYADLWALAEETC</sequence>
<protein>
    <submittedName>
        <fullName evidence="1">Uncharacterized protein</fullName>
    </submittedName>
</protein>